<organism evidence="1 2">
    <name type="scientific">Streptomyces niphimycinicus</name>
    <dbReference type="NCBI Taxonomy" id="2842201"/>
    <lineage>
        <taxon>Bacteria</taxon>
        <taxon>Bacillati</taxon>
        <taxon>Actinomycetota</taxon>
        <taxon>Actinomycetes</taxon>
        <taxon>Kitasatosporales</taxon>
        <taxon>Streptomycetaceae</taxon>
        <taxon>Streptomyces</taxon>
    </lineage>
</organism>
<evidence type="ECO:0000313" key="1">
    <source>
        <dbReference type="EMBL" id="MBU3865740.1"/>
    </source>
</evidence>
<protein>
    <recommendedName>
        <fullName evidence="3">YokE-like PH domain-containing protein</fullName>
    </recommendedName>
</protein>
<evidence type="ECO:0008006" key="3">
    <source>
        <dbReference type="Google" id="ProtNLM"/>
    </source>
</evidence>
<dbReference type="EMBL" id="JAHLEM010000173">
    <property type="protein sequence ID" value="MBU3865740.1"/>
    <property type="molecule type" value="Genomic_DNA"/>
</dbReference>
<reference evidence="1 2" key="1">
    <citation type="submission" date="2021-06" db="EMBL/GenBank/DDBJ databases">
        <authorList>
            <person name="Pan X."/>
        </authorList>
    </citation>
    <scope>NUCLEOTIDE SEQUENCE [LARGE SCALE GENOMIC DNA]</scope>
    <source>
        <strain evidence="1 2">4503</strain>
    </source>
</reference>
<dbReference type="Proteomes" id="UP000720508">
    <property type="component" value="Unassembled WGS sequence"/>
</dbReference>
<accession>A0ABS6CG48</accession>
<dbReference type="RefSeq" id="WP_216342803.1">
    <property type="nucleotide sequence ID" value="NZ_JAHLEM010000173.1"/>
</dbReference>
<evidence type="ECO:0000313" key="2">
    <source>
        <dbReference type="Proteomes" id="UP000720508"/>
    </source>
</evidence>
<comment type="caution">
    <text evidence="1">The sequence shown here is derived from an EMBL/GenBank/DDBJ whole genome shotgun (WGS) entry which is preliminary data.</text>
</comment>
<gene>
    <name evidence="1" type="ORF">KN815_17180</name>
</gene>
<keyword evidence="2" id="KW-1185">Reference proteome</keyword>
<sequence length="164" mass="17133">MTEKVELRLTDAKLPGERVLYGVLAFRVGGVRTTMIGGAAGLAGSAGAATMAVITSRGRAAAPDVPLRLPGRIIIALTDQRLLVFSVGGVIVGKPGKLLHSFALDQVAWVGEPELIPGAAQALRVQIGMAGVGVLAFEHPRLQVTEGRNMIKRLVRELPQSPAA</sequence>
<name>A0ABS6CG48_9ACTN</name>
<proteinExistence type="predicted"/>